<proteinExistence type="predicted"/>
<keyword evidence="2" id="KW-1185">Reference proteome</keyword>
<organism evidence="1 2">
    <name type="scientific">Corynebacterium riegelii</name>
    <dbReference type="NCBI Taxonomy" id="156976"/>
    <lineage>
        <taxon>Bacteria</taxon>
        <taxon>Bacillati</taxon>
        <taxon>Actinomycetota</taxon>
        <taxon>Actinomycetes</taxon>
        <taxon>Mycobacteriales</taxon>
        <taxon>Corynebacteriaceae</taxon>
        <taxon>Corynebacterium</taxon>
    </lineage>
</organism>
<dbReference type="Proteomes" id="UP000060016">
    <property type="component" value="Chromosome"/>
</dbReference>
<evidence type="ECO:0000313" key="2">
    <source>
        <dbReference type="Proteomes" id="UP000060016"/>
    </source>
</evidence>
<dbReference type="PATRIC" id="fig|156976.3.peg.149"/>
<gene>
    <name evidence="1" type="ORF">AK829_00785</name>
</gene>
<dbReference type="EMBL" id="CP012342">
    <property type="protein sequence ID" value="AKV57952.1"/>
    <property type="molecule type" value="Genomic_DNA"/>
</dbReference>
<dbReference type="STRING" id="156976.AK829_00785"/>
<dbReference type="AlphaFoldDB" id="A0A0K1R947"/>
<reference evidence="1 2" key="1">
    <citation type="submission" date="2015-08" db="EMBL/GenBank/DDBJ databases">
        <authorList>
            <person name="Babu N.S."/>
            <person name="Beckwith C.J."/>
            <person name="Beseler K.G."/>
            <person name="Brison A."/>
            <person name="Carone J.V."/>
            <person name="Caskin T.P."/>
            <person name="Diamond M."/>
            <person name="Durham M.E."/>
            <person name="Foxe J.M."/>
            <person name="Go M."/>
            <person name="Henderson B.A."/>
            <person name="Jones I.B."/>
            <person name="McGettigan J.A."/>
            <person name="Micheletti S.J."/>
            <person name="Nasrallah M.E."/>
            <person name="Ortiz D."/>
            <person name="Piller C.R."/>
            <person name="Privatt S.R."/>
            <person name="Schneider S.L."/>
            <person name="Sharp S."/>
            <person name="Smith T.C."/>
            <person name="Stanton J.D."/>
            <person name="Ullery H.E."/>
            <person name="Wilson R.J."/>
            <person name="Serrano M.G."/>
            <person name="Buck G."/>
            <person name="Lee V."/>
            <person name="Wang Y."/>
            <person name="Carvalho R."/>
            <person name="Voegtly L."/>
            <person name="Shi R."/>
            <person name="Duckworth R."/>
            <person name="Johnson A."/>
            <person name="Loviza R."/>
            <person name="Walstead R."/>
            <person name="Shah Z."/>
            <person name="Kiflezghi M."/>
            <person name="Wade K."/>
            <person name="Ball S.L."/>
            <person name="Bradley K.W."/>
            <person name="Asai D.J."/>
            <person name="Bowman C.A."/>
            <person name="Russell D.A."/>
            <person name="Pope W.H."/>
            <person name="Jacobs-Sera D."/>
            <person name="Hendrix R.W."/>
            <person name="Hatfull G.F."/>
        </authorList>
    </citation>
    <scope>NUCLEOTIDE SEQUENCE [LARGE SCALE GENOMIC DNA]</scope>
    <source>
        <strain evidence="1 2">PUDD_83A45</strain>
    </source>
</reference>
<evidence type="ECO:0000313" key="1">
    <source>
        <dbReference type="EMBL" id="AKV57952.1"/>
    </source>
</evidence>
<evidence type="ECO:0008006" key="3">
    <source>
        <dbReference type="Google" id="ProtNLM"/>
    </source>
</evidence>
<dbReference type="RefSeq" id="WP_052203421.1">
    <property type="nucleotide sequence ID" value="NZ_CP012342.1"/>
</dbReference>
<dbReference type="KEGG" id="crie:AK829_00785"/>
<name>A0A0K1R947_9CORY</name>
<accession>A0A0K1R947</accession>
<protein>
    <recommendedName>
        <fullName evidence="3">Resolvase/invertase-type recombinase catalytic domain-containing protein</fullName>
    </recommendedName>
</protein>
<sequence length="84" mass="8964">MLTVWVTRPVRSVADLGAAINVAAYGPKSAAERPVARNLDALADVLREISPRYSKVVVADWGLTGALASNMLNVFEDAGVQLVR</sequence>